<keyword evidence="1" id="KW-0812">Transmembrane</keyword>
<gene>
    <name evidence="2" type="ORF">FD29_GL001602</name>
</gene>
<dbReference type="STRING" id="1423770.FD29_GL001602"/>
<protein>
    <recommendedName>
        <fullName evidence="4">Competence protein ComGF</fullName>
    </recommendedName>
</protein>
<dbReference type="Proteomes" id="UP000050872">
    <property type="component" value="Unassembled WGS sequence"/>
</dbReference>
<keyword evidence="1" id="KW-0472">Membrane</keyword>
<sequence>MKLKSNHKAFTIYESVLALMVTILTLGVLQQSLLILKQVQNTSFREQLRWHITQEKLQSILQNNKIVKLTNSKIIYEDRTNNNQKMVIESYPDKANSKPKEQLYMLRLTTAAQGGHEPIIMNLRKITIEKIRNLVIITTVNNNAGKTSEICLTNEIQTAKN</sequence>
<dbReference type="InterPro" id="IPR016977">
    <property type="entry name" value="ComGF"/>
</dbReference>
<dbReference type="AlphaFoldDB" id="A0A0R1QDY3"/>
<evidence type="ECO:0000313" key="3">
    <source>
        <dbReference type="Proteomes" id="UP000050872"/>
    </source>
</evidence>
<feature type="transmembrane region" description="Helical" evidence="1">
    <location>
        <begin position="12"/>
        <end position="36"/>
    </location>
</feature>
<keyword evidence="1" id="KW-1133">Transmembrane helix</keyword>
<comment type="caution">
    <text evidence="2">The sequence shown here is derived from an EMBL/GenBank/DDBJ whole genome shotgun (WGS) entry which is preliminary data.</text>
</comment>
<name>A0A0R1QDY3_9LACO</name>
<dbReference type="PATRIC" id="fig|1423770.3.peg.1639"/>
<accession>A0A0R1QDY3</accession>
<organism evidence="2 3">
    <name type="scientific">Companilactobacillus mindensis DSM 14500</name>
    <dbReference type="NCBI Taxonomy" id="1423770"/>
    <lineage>
        <taxon>Bacteria</taxon>
        <taxon>Bacillati</taxon>
        <taxon>Bacillota</taxon>
        <taxon>Bacilli</taxon>
        <taxon>Lactobacillales</taxon>
        <taxon>Lactobacillaceae</taxon>
        <taxon>Companilactobacillus</taxon>
    </lineage>
</organism>
<evidence type="ECO:0000313" key="2">
    <source>
        <dbReference type="EMBL" id="KRL42732.1"/>
    </source>
</evidence>
<evidence type="ECO:0008006" key="4">
    <source>
        <dbReference type="Google" id="ProtNLM"/>
    </source>
</evidence>
<proteinExistence type="predicted"/>
<dbReference type="Pfam" id="PF15980">
    <property type="entry name" value="ComGF"/>
    <property type="match status" value="1"/>
</dbReference>
<evidence type="ECO:0000256" key="1">
    <source>
        <dbReference type="SAM" id="Phobius"/>
    </source>
</evidence>
<dbReference type="EMBL" id="AZEZ01000102">
    <property type="protein sequence ID" value="KRL42732.1"/>
    <property type="molecule type" value="Genomic_DNA"/>
</dbReference>
<keyword evidence="3" id="KW-1185">Reference proteome</keyword>
<reference evidence="2 3" key="1">
    <citation type="journal article" date="2015" name="Genome Announc.">
        <title>Expanding the biotechnology potential of lactobacilli through comparative genomics of 213 strains and associated genera.</title>
        <authorList>
            <person name="Sun Z."/>
            <person name="Harris H.M."/>
            <person name="McCann A."/>
            <person name="Guo C."/>
            <person name="Argimon S."/>
            <person name="Zhang W."/>
            <person name="Yang X."/>
            <person name="Jeffery I.B."/>
            <person name="Cooney J.C."/>
            <person name="Kagawa T.F."/>
            <person name="Liu W."/>
            <person name="Song Y."/>
            <person name="Salvetti E."/>
            <person name="Wrobel A."/>
            <person name="Rasinkangas P."/>
            <person name="Parkhill J."/>
            <person name="Rea M.C."/>
            <person name="O'Sullivan O."/>
            <person name="Ritari J."/>
            <person name="Douillard F.P."/>
            <person name="Paul Ross R."/>
            <person name="Yang R."/>
            <person name="Briner A.E."/>
            <person name="Felis G.E."/>
            <person name="de Vos W.M."/>
            <person name="Barrangou R."/>
            <person name="Klaenhammer T.R."/>
            <person name="Caufield P.W."/>
            <person name="Cui Y."/>
            <person name="Zhang H."/>
            <person name="O'Toole P.W."/>
        </authorList>
    </citation>
    <scope>NUCLEOTIDE SEQUENCE [LARGE SCALE GENOMIC DNA]</scope>
    <source>
        <strain evidence="2 3">DSM 14500</strain>
    </source>
</reference>